<dbReference type="PANTHER" id="PTHR43581:SF4">
    <property type="entry name" value="ATP_GTP PHOSPHATASE"/>
    <property type="match status" value="1"/>
</dbReference>
<dbReference type="RefSeq" id="WP_127821763.1">
    <property type="nucleotide sequence ID" value="NZ_RWGX02000014.1"/>
</dbReference>
<feature type="domain" description="ATPase AAA-type core" evidence="1">
    <location>
        <begin position="28"/>
        <end position="291"/>
    </location>
</feature>
<dbReference type="InterPro" id="IPR051396">
    <property type="entry name" value="Bact_Antivir_Def_Nuclease"/>
</dbReference>
<evidence type="ECO:0000313" key="2">
    <source>
        <dbReference type="EMBL" id="RVU89144.1"/>
    </source>
</evidence>
<dbReference type="AlphaFoldDB" id="A0AA94F216"/>
<proteinExistence type="predicted"/>
<sequence>MSNNHLTYFKVENFKKFDALEVKNIGQFNLIVGDNNVGKTCLLEALLVEVRIDDDFLSGLFYTTNLEYFLFALIERKLINVNSLVNESKYIIDISSHFSKNHKEKIVLHLNDKKVLFSKELDIIFLSKELNAIKKNSELIELSFGENFFLNINEKFNYPMVSFSNKELDVLSLYNRLSTKKEKESLLQTLKVIFPSVQNVEYKVEYKTIPNTFIFTFEDKDEFIPLNYLGDGFKRIFYVVLKALSLKGKRIMIDEIEIGIHHSRQKDFFINLFKICKELDVQLFATTHSNECIKAFVEASTEVENEKEVRVIKLEESTDKTKIYSSTFYFENIQAGFESNVDLRG</sequence>
<evidence type="ECO:0000259" key="1">
    <source>
        <dbReference type="Pfam" id="PF13304"/>
    </source>
</evidence>
<dbReference type="GO" id="GO:0005524">
    <property type="term" value="F:ATP binding"/>
    <property type="evidence" value="ECO:0007669"/>
    <property type="project" value="InterPro"/>
</dbReference>
<dbReference type="GO" id="GO:0016887">
    <property type="term" value="F:ATP hydrolysis activity"/>
    <property type="evidence" value="ECO:0007669"/>
    <property type="project" value="InterPro"/>
</dbReference>
<dbReference type="SUPFAM" id="SSF52540">
    <property type="entry name" value="P-loop containing nucleoside triphosphate hydrolases"/>
    <property type="match status" value="1"/>
</dbReference>
<dbReference type="InterPro" id="IPR003959">
    <property type="entry name" value="ATPase_AAA_core"/>
</dbReference>
<name>A0AA94F216_9FLAO</name>
<reference evidence="2" key="1">
    <citation type="submission" date="2018-12" db="EMBL/GenBank/DDBJ databases">
        <title>Draft genome sequence of Flaovobacterium columnare BGFS27 isolated from channel catfish in Alabama.</title>
        <authorList>
            <person name="Cai W."/>
            <person name="Arias C."/>
        </authorList>
    </citation>
    <scope>NUCLEOTIDE SEQUENCE [LARGE SCALE GENOMIC DNA]</scope>
    <source>
        <strain evidence="2">BGFS27</strain>
    </source>
</reference>
<gene>
    <name evidence="2" type="ORF">EJB19_03170</name>
</gene>
<dbReference type="InterPro" id="IPR027417">
    <property type="entry name" value="P-loop_NTPase"/>
</dbReference>
<protein>
    <recommendedName>
        <fullName evidence="1">ATPase AAA-type core domain-containing protein</fullName>
    </recommendedName>
</protein>
<dbReference type="Pfam" id="PF13304">
    <property type="entry name" value="AAA_21"/>
    <property type="match status" value="1"/>
</dbReference>
<dbReference type="EMBL" id="RWGX01000003">
    <property type="protein sequence ID" value="RVU89144.1"/>
    <property type="molecule type" value="Genomic_DNA"/>
</dbReference>
<organism evidence="2">
    <name type="scientific">Flavobacterium columnare</name>
    <dbReference type="NCBI Taxonomy" id="996"/>
    <lineage>
        <taxon>Bacteria</taxon>
        <taxon>Pseudomonadati</taxon>
        <taxon>Bacteroidota</taxon>
        <taxon>Flavobacteriia</taxon>
        <taxon>Flavobacteriales</taxon>
        <taxon>Flavobacteriaceae</taxon>
        <taxon>Flavobacterium</taxon>
    </lineage>
</organism>
<accession>A0AA94F216</accession>
<dbReference type="Gene3D" id="3.40.50.300">
    <property type="entry name" value="P-loop containing nucleotide triphosphate hydrolases"/>
    <property type="match status" value="1"/>
</dbReference>
<dbReference type="PANTHER" id="PTHR43581">
    <property type="entry name" value="ATP/GTP PHOSPHATASE"/>
    <property type="match status" value="1"/>
</dbReference>
<comment type="caution">
    <text evidence="2">The sequence shown here is derived from an EMBL/GenBank/DDBJ whole genome shotgun (WGS) entry which is preliminary data.</text>
</comment>